<dbReference type="Gene3D" id="1.20.1740.10">
    <property type="entry name" value="Amino acid/polyamine transporter I"/>
    <property type="match status" value="1"/>
</dbReference>
<keyword evidence="1" id="KW-1133">Transmembrane helix</keyword>
<evidence type="ECO:0000256" key="1">
    <source>
        <dbReference type="SAM" id="Phobius"/>
    </source>
</evidence>
<name>A0ABT2AY54_9ACTN</name>
<feature type="transmembrane region" description="Helical" evidence="1">
    <location>
        <begin position="382"/>
        <end position="401"/>
    </location>
</feature>
<feature type="transmembrane region" description="Helical" evidence="1">
    <location>
        <begin position="121"/>
        <end position="143"/>
    </location>
</feature>
<dbReference type="Proteomes" id="UP001205612">
    <property type="component" value="Unassembled WGS sequence"/>
</dbReference>
<feature type="transmembrane region" description="Helical" evidence="1">
    <location>
        <begin position="341"/>
        <end position="361"/>
    </location>
</feature>
<keyword evidence="3" id="KW-1185">Reference proteome</keyword>
<proteinExistence type="predicted"/>
<feature type="transmembrane region" description="Helical" evidence="1">
    <location>
        <begin position="190"/>
        <end position="212"/>
    </location>
</feature>
<organism evidence="2 3">
    <name type="scientific">Streptomyces pyxinicus</name>
    <dbReference type="NCBI Taxonomy" id="2970331"/>
    <lineage>
        <taxon>Bacteria</taxon>
        <taxon>Bacillati</taxon>
        <taxon>Actinomycetota</taxon>
        <taxon>Actinomycetes</taxon>
        <taxon>Kitasatosporales</taxon>
        <taxon>Streptomycetaceae</taxon>
        <taxon>Streptomyces</taxon>
    </lineage>
</organism>
<sequence length="650" mass="70910">MATTERPPSRLRTWMLQGLSDMGKNGGHTGPHAEPEPPHRGQRWWRVMCLTGVDYFSTLGYQPGIAALAAGLLSPIATIVLVIVTLAGALPVYRRVSEESPHGEGSIAMLERLLSFWQGKLFVLTLLGFAATDFLITITLSAADASTHLVENPHLTSTLQGHQMVITLILVALLGAVFLKGFLEAIGVAVALVGIYLALNLVVVITGLWHVVTAGHVITDWSNALTAEHGNVFVMIGVALIVFPKLALGLSGFETGVAVMPHVKGDPGDTEEHPRGRIRDTKKLLTTAAIVMSCFLITTSFITTLLIPENEFKPGGQANGRALAFLAHEYLGSAFGTVYDVSTIAILWFAGASAMAGLLNLMPRYLPRYGMAPHWARAVRPMVIVFTLIAFLVTWIFDANVDKQGGAYATGVLVLISSAAIAVTIAARKAGQRGWTIAFAVISAVFLYTTVVNVIERPDGVKIGACFIAGIILVSLLSRLARAFELRVTSVTLDPLAQRFIRDMASRKMRFIANEPDHRDKAEYRDKVEQIRADNDMPEQDDFVFVEVTVTDPSEFEAGLTVRGEVLHDRYRVLTLESASIPNALAALLLHVRDITGCTPHIYFEWTEGGPFANFLRFFLFGQGEVAPVTREVLREAEPDRERRPRVHTG</sequence>
<feature type="transmembrane region" description="Helical" evidence="1">
    <location>
        <begin position="65"/>
        <end position="90"/>
    </location>
</feature>
<dbReference type="EMBL" id="JANUGP010000003">
    <property type="protein sequence ID" value="MCS0600648.1"/>
    <property type="molecule type" value="Genomic_DNA"/>
</dbReference>
<accession>A0ABT2AY54</accession>
<keyword evidence="1" id="KW-0472">Membrane</keyword>
<feature type="transmembrane region" description="Helical" evidence="1">
    <location>
        <begin position="163"/>
        <end position="183"/>
    </location>
</feature>
<evidence type="ECO:0000313" key="3">
    <source>
        <dbReference type="Proteomes" id="UP001205612"/>
    </source>
</evidence>
<feature type="transmembrane region" description="Helical" evidence="1">
    <location>
        <begin position="434"/>
        <end position="455"/>
    </location>
</feature>
<protein>
    <submittedName>
        <fullName evidence="2">Amino acid transporter</fullName>
    </submittedName>
</protein>
<gene>
    <name evidence="2" type="ORF">NX794_05295</name>
</gene>
<keyword evidence="1" id="KW-0812">Transmembrane</keyword>
<comment type="caution">
    <text evidence="2">The sequence shown here is derived from an EMBL/GenBank/DDBJ whole genome shotgun (WGS) entry which is preliminary data.</text>
</comment>
<dbReference type="RefSeq" id="WP_258777001.1">
    <property type="nucleotide sequence ID" value="NZ_JANUGP010000003.1"/>
</dbReference>
<feature type="transmembrane region" description="Helical" evidence="1">
    <location>
        <begin position="284"/>
        <end position="307"/>
    </location>
</feature>
<reference evidence="2 3" key="1">
    <citation type="submission" date="2022-08" db="EMBL/GenBank/DDBJ databases">
        <authorList>
            <person name="Somphong A."/>
            <person name="Phongsopitanun W."/>
        </authorList>
    </citation>
    <scope>NUCLEOTIDE SEQUENCE [LARGE SCALE GENOMIC DNA]</scope>
    <source>
        <strain evidence="2 3">LP11</strain>
    </source>
</reference>
<feature type="transmembrane region" description="Helical" evidence="1">
    <location>
        <begin position="461"/>
        <end position="481"/>
    </location>
</feature>
<feature type="transmembrane region" description="Helical" evidence="1">
    <location>
        <begin position="407"/>
        <end position="427"/>
    </location>
</feature>
<feature type="transmembrane region" description="Helical" evidence="1">
    <location>
        <begin position="232"/>
        <end position="253"/>
    </location>
</feature>
<evidence type="ECO:0000313" key="2">
    <source>
        <dbReference type="EMBL" id="MCS0600648.1"/>
    </source>
</evidence>